<dbReference type="EMBL" id="QFZK01000021">
    <property type="protein sequence ID" value="RFO95168.1"/>
    <property type="molecule type" value="Genomic_DNA"/>
</dbReference>
<organism evidence="4 5">
    <name type="scientific">Rhodoferax lacus</name>
    <dbReference type="NCBI Taxonomy" id="2184758"/>
    <lineage>
        <taxon>Bacteria</taxon>
        <taxon>Pseudomonadati</taxon>
        <taxon>Pseudomonadota</taxon>
        <taxon>Betaproteobacteria</taxon>
        <taxon>Burkholderiales</taxon>
        <taxon>Comamonadaceae</taxon>
        <taxon>Rhodoferax</taxon>
    </lineage>
</organism>
<dbReference type="InterPro" id="IPR050469">
    <property type="entry name" value="Diguanylate_Cyclase"/>
</dbReference>
<dbReference type="InterPro" id="IPR000160">
    <property type="entry name" value="GGDEF_dom"/>
</dbReference>
<comment type="caution">
    <text evidence="4">The sequence shown here is derived from an EMBL/GenBank/DDBJ whole genome shotgun (WGS) entry which is preliminary data.</text>
</comment>
<dbReference type="GO" id="GO:0043709">
    <property type="term" value="P:cell adhesion involved in single-species biofilm formation"/>
    <property type="evidence" value="ECO:0007669"/>
    <property type="project" value="TreeGrafter"/>
</dbReference>
<dbReference type="NCBIfam" id="TIGR00254">
    <property type="entry name" value="GGDEF"/>
    <property type="match status" value="1"/>
</dbReference>
<accession>A0A3E1R723</accession>
<evidence type="ECO:0000313" key="5">
    <source>
        <dbReference type="Proteomes" id="UP000260665"/>
    </source>
</evidence>
<dbReference type="CDD" id="cd01949">
    <property type="entry name" value="GGDEF"/>
    <property type="match status" value="1"/>
</dbReference>
<dbReference type="RefSeq" id="WP_117179922.1">
    <property type="nucleotide sequence ID" value="NZ_QFZK01000021.1"/>
</dbReference>
<gene>
    <name evidence="4" type="ORF">DIC66_19865</name>
</gene>
<sequence length="341" mass="38940">MFNTPHLLDQLVSLTGIRDLELLESSLLKTLNGFILPSVLTLYKVSSRGEIRSQLVFGPERCTVIRENFQVQPELMQAFREHRASEQGSLQLALADCILSVMTVMESRSSTTYLVIGSQQSLREEDNRMIGGMLQIYRNFCQLLQESQTDSLTGLANRKTFDECFSRVYELQPLDEEECAVAVEQRKPHQQTTYWIAMIDIDHFKSVNDRFGHLYGDEVLILLAQLLKNALRNDDLVFRFGGEEFVLMIRCQDRAEAAGLLERLRASVEEQVIPQVGHITISMGATEMMRNTFAGTLLDYADKALYYSKQNGRNRLTFFEDMESMGLATRETAPSENLDFF</sequence>
<comment type="catalytic activity">
    <reaction evidence="2">
        <text>2 GTP = 3',3'-c-di-GMP + 2 diphosphate</text>
        <dbReference type="Rhea" id="RHEA:24898"/>
        <dbReference type="ChEBI" id="CHEBI:33019"/>
        <dbReference type="ChEBI" id="CHEBI:37565"/>
        <dbReference type="ChEBI" id="CHEBI:58805"/>
        <dbReference type="EC" id="2.7.7.65"/>
    </reaction>
</comment>
<evidence type="ECO:0000313" key="4">
    <source>
        <dbReference type="EMBL" id="RFO95168.1"/>
    </source>
</evidence>
<dbReference type="SMART" id="SM00267">
    <property type="entry name" value="GGDEF"/>
    <property type="match status" value="1"/>
</dbReference>
<dbReference type="EC" id="2.7.7.65" evidence="1"/>
<dbReference type="SUPFAM" id="SSF55073">
    <property type="entry name" value="Nucleotide cyclase"/>
    <property type="match status" value="1"/>
</dbReference>
<dbReference type="GO" id="GO:0052621">
    <property type="term" value="F:diguanylate cyclase activity"/>
    <property type="evidence" value="ECO:0007669"/>
    <property type="project" value="UniProtKB-EC"/>
</dbReference>
<dbReference type="Proteomes" id="UP000260665">
    <property type="component" value="Unassembled WGS sequence"/>
</dbReference>
<proteinExistence type="predicted"/>
<evidence type="ECO:0000259" key="3">
    <source>
        <dbReference type="PROSITE" id="PS50887"/>
    </source>
</evidence>
<dbReference type="Pfam" id="PF00990">
    <property type="entry name" value="GGDEF"/>
    <property type="match status" value="1"/>
</dbReference>
<dbReference type="AlphaFoldDB" id="A0A3E1R723"/>
<dbReference type="Gene3D" id="3.30.70.270">
    <property type="match status" value="1"/>
</dbReference>
<dbReference type="InterPro" id="IPR043128">
    <property type="entry name" value="Rev_trsase/Diguanyl_cyclase"/>
</dbReference>
<dbReference type="OrthoDB" id="9813903at2"/>
<dbReference type="PANTHER" id="PTHR45138:SF9">
    <property type="entry name" value="DIGUANYLATE CYCLASE DGCM-RELATED"/>
    <property type="match status" value="1"/>
</dbReference>
<keyword evidence="5" id="KW-1185">Reference proteome</keyword>
<feature type="domain" description="GGDEF" evidence="3">
    <location>
        <begin position="192"/>
        <end position="321"/>
    </location>
</feature>
<dbReference type="InterPro" id="IPR029787">
    <property type="entry name" value="Nucleotide_cyclase"/>
</dbReference>
<dbReference type="PROSITE" id="PS50887">
    <property type="entry name" value="GGDEF"/>
    <property type="match status" value="1"/>
</dbReference>
<dbReference type="PANTHER" id="PTHR45138">
    <property type="entry name" value="REGULATORY COMPONENTS OF SENSORY TRANSDUCTION SYSTEM"/>
    <property type="match status" value="1"/>
</dbReference>
<evidence type="ECO:0000256" key="2">
    <source>
        <dbReference type="ARBA" id="ARBA00034247"/>
    </source>
</evidence>
<reference evidence="4 5" key="1">
    <citation type="submission" date="2018-05" db="EMBL/GenBank/DDBJ databases">
        <title>Rhodoferax soyangensis sp.nov., isolated from an oligotrophic freshwater lake.</title>
        <authorList>
            <person name="Park M."/>
        </authorList>
    </citation>
    <scope>NUCLEOTIDE SEQUENCE [LARGE SCALE GENOMIC DNA]</scope>
    <source>
        <strain evidence="4 5">IMCC26218</strain>
    </source>
</reference>
<name>A0A3E1R723_9BURK</name>
<dbReference type="GO" id="GO:1902201">
    <property type="term" value="P:negative regulation of bacterial-type flagellum-dependent cell motility"/>
    <property type="evidence" value="ECO:0007669"/>
    <property type="project" value="TreeGrafter"/>
</dbReference>
<dbReference type="GO" id="GO:0005886">
    <property type="term" value="C:plasma membrane"/>
    <property type="evidence" value="ECO:0007669"/>
    <property type="project" value="TreeGrafter"/>
</dbReference>
<dbReference type="FunFam" id="3.30.70.270:FF:000001">
    <property type="entry name" value="Diguanylate cyclase domain protein"/>
    <property type="match status" value="1"/>
</dbReference>
<evidence type="ECO:0000256" key="1">
    <source>
        <dbReference type="ARBA" id="ARBA00012528"/>
    </source>
</evidence>
<protein>
    <recommendedName>
        <fullName evidence="1">diguanylate cyclase</fullName>
        <ecNumber evidence="1">2.7.7.65</ecNumber>
    </recommendedName>
</protein>